<name>A0A9P6BCD7_9AGAM</name>
<dbReference type="AlphaFoldDB" id="A0A9P6BCD7"/>
<comment type="caution">
    <text evidence="1">The sequence shown here is derived from an EMBL/GenBank/DDBJ whole genome shotgun (WGS) entry which is preliminary data.</text>
</comment>
<dbReference type="Proteomes" id="UP000886523">
    <property type="component" value="Unassembled WGS sequence"/>
</dbReference>
<accession>A0A9P6BCD7</accession>
<sequence>MIHPRRLLGEYKWPQSQSAVDLHVHLRYSSPSCITLRSGLDLIQSHEIKGSSLLNRPLGGRSIVLHPNSFIYIGKAAPPFSWPVVSPESWRCPSHRVLPRQDGFDHPALVACNHIAGLLTHGIEDTVLSSAILPWRPLAAYGSLPRSVPDIQLSQATMVYSPQLSPTRCLVIWGTHVDVRTWSTDGEMYASSLVLGISLLGGALALAYPFPIDRNSLVHCSIIPLNDAQSLYSSLSKGQPEQAVSSLGIRPNYTLSNALHAVGSHASPGNNPLVLVSSPPVPGYHFGFEACNSTHMNYPSYSASGSPHWYGHIRVYNPHGGANDSALCVTKRWVEPGHEFLSAEACSYNDNSSQECQFFTVQQLSGKSNTGKYSLGMIGAPKGKWSKHYYFQPGTTKAPAVTVHPDYETGYRLGIEHVGK</sequence>
<reference evidence="1" key="1">
    <citation type="journal article" date="2020" name="Nat. Commun.">
        <title>Large-scale genome sequencing of mycorrhizal fungi provides insights into the early evolution of symbiotic traits.</title>
        <authorList>
            <person name="Miyauchi S."/>
            <person name="Kiss E."/>
            <person name="Kuo A."/>
            <person name="Drula E."/>
            <person name="Kohler A."/>
            <person name="Sanchez-Garcia M."/>
            <person name="Morin E."/>
            <person name="Andreopoulos B."/>
            <person name="Barry K.W."/>
            <person name="Bonito G."/>
            <person name="Buee M."/>
            <person name="Carver A."/>
            <person name="Chen C."/>
            <person name="Cichocki N."/>
            <person name="Clum A."/>
            <person name="Culley D."/>
            <person name="Crous P.W."/>
            <person name="Fauchery L."/>
            <person name="Girlanda M."/>
            <person name="Hayes R.D."/>
            <person name="Keri Z."/>
            <person name="LaButti K."/>
            <person name="Lipzen A."/>
            <person name="Lombard V."/>
            <person name="Magnuson J."/>
            <person name="Maillard F."/>
            <person name="Murat C."/>
            <person name="Nolan M."/>
            <person name="Ohm R.A."/>
            <person name="Pangilinan J."/>
            <person name="Pereira M.F."/>
            <person name="Perotto S."/>
            <person name="Peter M."/>
            <person name="Pfister S."/>
            <person name="Riley R."/>
            <person name="Sitrit Y."/>
            <person name="Stielow J.B."/>
            <person name="Szollosi G."/>
            <person name="Zifcakova L."/>
            <person name="Stursova M."/>
            <person name="Spatafora J.W."/>
            <person name="Tedersoo L."/>
            <person name="Vaario L.M."/>
            <person name="Yamada A."/>
            <person name="Yan M."/>
            <person name="Wang P."/>
            <person name="Xu J."/>
            <person name="Bruns T."/>
            <person name="Baldrian P."/>
            <person name="Vilgalys R."/>
            <person name="Dunand C."/>
            <person name="Henrissat B."/>
            <person name="Grigoriev I.V."/>
            <person name="Hibbett D."/>
            <person name="Nagy L.G."/>
            <person name="Martin F.M."/>
        </authorList>
    </citation>
    <scope>NUCLEOTIDE SEQUENCE</scope>
    <source>
        <strain evidence="1">UP504</strain>
    </source>
</reference>
<dbReference type="EMBL" id="MU128914">
    <property type="protein sequence ID" value="KAF9520111.1"/>
    <property type="molecule type" value="Genomic_DNA"/>
</dbReference>
<organism evidence="1 2">
    <name type="scientific">Hydnum rufescens UP504</name>
    <dbReference type="NCBI Taxonomy" id="1448309"/>
    <lineage>
        <taxon>Eukaryota</taxon>
        <taxon>Fungi</taxon>
        <taxon>Dikarya</taxon>
        <taxon>Basidiomycota</taxon>
        <taxon>Agaricomycotina</taxon>
        <taxon>Agaricomycetes</taxon>
        <taxon>Cantharellales</taxon>
        <taxon>Hydnaceae</taxon>
        <taxon>Hydnum</taxon>
    </lineage>
</organism>
<dbReference type="OrthoDB" id="3287346at2759"/>
<keyword evidence="2" id="KW-1185">Reference proteome</keyword>
<protein>
    <submittedName>
        <fullName evidence="1">Uncharacterized protein</fullName>
    </submittedName>
</protein>
<evidence type="ECO:0000313" key="2">
    <source>
        <dbReference type="Proteomes" id="UP000886523"/>
    </source>
</evidence>
<proteinExistence type="predicted"/>
<evidence type="ECO:0000313" key="1">
    <source>
        <dbReference type="EMBL" id="KAF9520111.1"/>
    </source>
</evidence>
<gene>
    <name evidence="1" type="ORF">BS47DRAFT_1387725</name>
</gene>